<dbReference type="VEuPathDB" id="TrichDB:TVAG_474460"/>
<dbReference type="RefSeq" id="XP_001316463.1">
    <property type="nucleotide sequence ID" value="XM_001316428.1"/>
</dbReference>
<proteinExistence type="predicted"/>
<reference evidence="1" key="2">
    <citation type="journal article" date="2007" name="Science">
        <title>Draft genome sequence of the sexually transmitted pathogen Trichomonas vaginalis.</title>
        <authorList>
            <person name="Carlton J.M."/>
            <person name="Hirt R.P."/>
            <person name="Silva J.C."/>
            <person name="Delcher A.L."/>
            <person name="Schatz M."/>
            <person name="Zhao Q."/>
            <person name="Wortman J.R."/>
            <person name="Bidwell S.L."/>
            <person name="Alsmark U.C.M."/>
            <person name="Besteiro S."/>
            <person name="Sicheritz-Ponten T."/>
            <person name="Noel C.J."/>
            <person name="Dacks J.B."/>
            <person name="Foster P.G."/>
            <person name="Simillion C."/>
            <person name="Van de Peer Y."/>
            <person name="Miranda-Saavedra D."/>
            <person name="Barton G.J."/>
            <person name="Westrop G.D."/>
            <person name="Mueller S."/>
            <person name="Dessi D."/>
            <person name="Fiori P.L."/>
            <person name="Ren Q."/>
            <person name="Paulsen I."/>
            <person name="Zhang H."/>
            <person name="Bastida-Corcuera F.D."/>
            <person name="Simoes-Barbosa A."/>
            <person name="Brown M.T."/>
            <person name="Hayes R.D."/>
            <person name="Mukherjee M."/>
            <person name="Okumura C.Y."/>
            <person name="Schneider R."/>
            <person name="Smith A.J."/>
            <person name="Vanacova S."/>
            <person name="Villalvazo M."/>
            <person name="Haas B.J."/>
            <person name="Pertea M."/>
            <person name="Feldblyum T.V."/>
            <person name="Utterback T.R."/>
            <person name="Shu C.L."/>
            <person name="Osoegawa K."/>
            <person name="de Jong P.J."/>
            <person name="Hrdy I."/>
            <person name="Horvathova L."/>
            <person name="Zubacova Z."/>
            <person name="Dolezal P."/>
            <person name="Malik S.B."/>
            <person name="Logsdon J.M. Jr."/>
            <person name="Henze K."/>
            <person name="Gupta A."/>
            <person name="Wang C.C."/>
            <person name="Dunne R.L."/>
            <person name="Upcroft J.A."/>
            <person name="Upcroft P."/>
            <person name="White O."/>
            <person name="Salzberg S.L."/>
            <person name="Tang P."/>
            <person name="Chiu C.-H."/>
            <person name="Lee Y.-S."/>
            <person name="Embley T.M."/>
            <person name="Coombs G.H."/>
            <person name="Mottram J.C."/>
            <person name="Tachezy J."/>
            <person name="Fraser-Liggett C.M."/>
            <person name="Johnson P.J."/>
        </authorList>
    </citation>
    <scope>NUCLEOTIDE SEQUENCE [LARGE SCALE GENOMIC DNA]</scope>
    <source>
        <strain evidence="1">G3</strain>
    </source>
</reference>
<reference evidence="1" key="1">
    <citation type="submission" date="2006-10" db="EMBL/GenBank/DDBJ databases">
        <authorList>
            <person name="Amadeo P."/>
            <person name="Zhao Q."/>
            <person name="Wortman J."/>
            <person name="Fraser-Liggett C."/>
            <person name="Carlton J."/>
        </authorList>
    </citation>
    <scope>NUCLEOTIDE SEQUENCE</scope>
    <source>
        <strain evidence="1">G3</strain>
    </source>
</reference>
<dbReference type="OrthoDB" id="10606146at2759"/>
<name>A2ESY2_TRIV3</name>
<evidence type="ECO:0000313" key="1">
    <source>
        <dbReference type="EMBL" id="EAY04240.1"/>
    </source>
</evidence>
<dbReference type="SMR" id="A2ESY2"/>
<sequence>MSGWDFDFDQDESFAAGFIDADSLFFSGSPTFEPSIFQNVDQNIQQMPALNPTPIQQIPVNRQAPATGGHDLATENDQLRQFFTSLKEKAAQAESLNQSLKSQLEDCRNWFRDAMFTGMNTHK</sequence>
<organism evidence="1 2">
    <name type="scientific">Trichomonas vaginalis (strain ATCC PRA-98 / G3)</name>
    <dbReference type="NCBI Taxonomy" id="412133"/>
    <lineage>
        <taxon>Eukaryota</taxon>
        <taxon>Metamonada</taxon>
        <taxon>Parabasalia</taxon>
        <taxon>Trichomonadida</taxon>
        <taxon>Trichomonadidae</taxon>
        <taxon>Trichomonas</taxon>
    </lineage>
</organism>
<dbReference type="Proteomes" id="UP000001542">
    <property type="component" value="Unassembled WGS sequence"/>
</dbReference>
<dbReference type="InParanoid" id="A2ESY2"/>
<protein>
    <submittedName>
        <fullName evidence="1">Uncharacterized protein</fullName>
    </submittedName>
</protein>
<gene>
    <name evidence="1" type="ORF">TVAG_474460</name>
</gene>
<dbReference type="KEGG" id="tva:4762094"/>
<dbReference type="VEuPathDB" id="TrichDB:TVAGG3_0191710"/>
<evidence type="ECO:0000313" key="2">
    <source>
        <dbReference type="Proteomes" id="UP000001542"/>
    </source>
</evidence>
<dbReference type="AlphaFoldDB" id="A2ESY2"/>
<accession>A2ESY2</accession>
<keyword evidence="2" id="KW-1185">Reference proteome</keyword>
<dbReference type="EMBL" id="DS113481">
    <property type="protein sequence ID" value="EAY04240.1"/>
    <property type="molecule type" value="Genomic_DNA"/>
</dbReference>